<dbReference type="EMBL" id="JBJUIK010000008">
    <property type="protein sequence ID" value="KAL3519474.1"/>
    <property type="molecule type" value="Genomic_DNA"/>
</dbReference>
<name>A0ABD2ZJV7_9GENT</name>
<protein>
    <submittedName>
        <fullName evidence="1">Uncharacterized protein</fullName>
    </submittedName>
</protein>
<comment type="caution">
    <text evidence="1">The sequence shown here is derived from an EMBL/GenBank/DDBJ whole genome shotgun (WGS) entry which is preliminary data.</text>
</comment>
<reference evidence="1 2" key="1">
    <citation type="submission" date="2024-11" db="EMBL/GenBank/DDBJ databases">
        <title>A near-complete genome assembly of Cinchona calisaya.</title>
        <authorList>
            <person name="Lian D.C."/>
            <person name="Zhao X.W."/>
            <person name="Wei L."/>
        </authorList>
    </citation>
    <scope>NUCLEOTIDE SEQUENCE [LARGE SCALE GENOMIC DNA]</scope>
    <source>
        <tissue evidence="1">Nenye</tissue>
    </source>
</reference>
<dbReference type="PANTHER" id="PTHR35687:SF1">
    <property type="entry name" value="OS07G0516700 PROTEIN"/>
    <property type="match status" value="1"/>
</dbReference>
<evidence type="ECO:0000313" key="1">
    <source>
        <dbReference type="EMBL" id="KAL3519474.1"/>
    </source>
</evidence>
<proteinExistence type="predicted"/>
<sequence length="117" mass="13642">MSLLNITPFAYSKMEKEDPEELRHRKAQFLIYKALKQADHSPRSSRRPSWLKVKTIKLKIKIGKRLKRLRKNIFSTIFAAEVGLHKQVISQVKAFKCLFTSSTQEASNFVGFQPMFK</sequence>
<accession>A0ABD2ZJV7</accession>
<organism evidence="1 2">
    <name type="scientific">Cinchona calisaya</name>
    <dbReference type="NCBI Taxonomy" id="153742"/>
    <lineage>
        <taxon>Eukaryota</taxon>
        <taxon>Viridiplantae</taxon>
        <taxon>Streptophyta</taxon>
        <taxon>Embryophyta</taxon>
        <taxon>Tracheophyta</taxon>
        <taxon>Spermatophyta</taxon>
        <taxon>Magnoliopsida</taxon>
        <taxon>eudicotyledons</taxon>
        <taxon>Gunneridae</taxon>
        <taxon>Pentapetalae</taxon>
        <taxon>asterids</taxon>
        <taxon>lamiids</taxon>
        <taxon>Gentianales</taxon>
        <taxon>Rubiaceae</taxon>
        <taxon>Cinchonoideae</taxon>
        <taxon>Cinchoneae</taxon>
        <taxon>Cinchona</taxon>
    </lineage>
</organism>
<gene>
    <name evidence="1" type="ORF">ACH5RR_017623</name>
</gene>
<dbReference type="Proteomes" id="UP001630127">
    <property type="component" value="Unassembled WGS sequence"/>
</dbReference>
<dbReference type="AlphaFoldDB" id="A0ABD2ZJV7"/>
<dbReference type="PANTHER" id="PTHR35687">
    <property type="entry name" value="OS07G0516700 PROTEIN"/>
    <property type="match status" value="1"/>
</dbReference>
<keyword evidence="2" id="KW-1185">Reference proteome</keyword>
<evidence type="ECO:0000313" key="2">
    <source>
        <dbReference type="Proteomes" id="UP001630127"/>
    </source>
</evidence>